<dbReference type="AlphaFoldDB" id="A0A239KWW8"/>
<dbReference type="InterPro" id="IPR048576">
    <property type="entry name" value="Rv2175c_wHTH"/>
</dbReference>
<evidence type="ECO:0000259" key="2">
    <source>
        <dbReference type="Pfam" id="PF21531"/>
    </source>
</evidence>
<evidence type="ECO:0000313" key="4">
    <source>
        <dbReference type="Proteomes" id="UP000198327"/>
    </source>
</evidence>
<protein>
    <submittedName>
        <fullName evidence="3">Uncharacterized protein</fullName>
    </submittedName>
</protein>
<feature type="domain" description="Rv2175c C-terminal" evidence="1">
    <location>
        <begin position="83"/>
        <end position="138"/>
    </location>
</feature>
<gene>
    <name evidence="3" type="ORF">SAMN05421642_111159</name>
</gene>
<name>A0A239KWW8_9NOCA</name>
<keyword evidence="4" id="KW-1185">Reference proteome</keyword>
<feature type="domain" description="DNA-binding protein Rv2175c wHTH" evidence="2">
    <location>
        <begin position="20"/>
        <end position="75"/>
    </location>
</feature>
<reference evidence="4" key="1">
    <citation type="submission" date="2017-06" db="EMBL/GenBank/DDBJ databases">
        <authorList>
            <person name="Varghese N."/>
            <person name="Submissions S."/>
        </authorList>
    </citation>
    <scope>NUCLEOTIDE SEQUENCE [LARGE SCALE GENOMIC DNA]</scope>
    <source>
        <strain evidence="4">JCM 23211</strain>
    </source>
</reference>
<dbReference type="Pfam" id="PF18367">
    <property type="entry name" value="Rv2175c_C"/>
    <property type="match status" value="1"/>
</dbReference>
<organism evidence="3 4">
    <name type="scientific">Rhodococcoides kyotonense</name>
    <dbReference type="NCBI Taxonomy" id="398843"/>
    <lineage>
        <taxon>Bacteria</taxon>
        <taxon>Bacillati</taxon>
        <taxon>Actinomycetota</taxon>
        <taxon>Actinomycetes</taxon>
        <taxon>Mycobacteriales</taxon>
        <taxon>Nocardiaceae</taxon>
        <taxon>Rhodococcoides</taxon>
    </lineage>
</organism>
<dbReference type="InterPro" id="IPR041098">
    <property type="entry name" value="Rv2175c_C"/>
</dbReference>
<evidence type="ECO:0000313" key="3">
    <source>
        <dbReference type="EMBL" id="SNT22555.1"/>
    </source>
</evidence>
<proteinExistence type="predicted"/>
<dbReference type="EMBL" id="FZOW01000011">
    <property type="protein sequence ID" value="SNT22555.1"/>
    <property type="molecule type" value="Genomic_DNA"/>
</dbReference>
<dbReference type="STRING" id="398843.A3K89_00930"/>
<dbReference type="GO" id="GO:0003677">
    <property type="term" value="F:DNA binding"/>
    <property type="evidence" value="ECO:0007669"/>
    <property type="project" value="InterPro"/>
</dbReference>
<evidence type="ECO:0000259" key="1">
    <source>
        <dbReference type="Pfam" id="PF18367"/>
    </source>
</evidence>
<dbReference type="Proteomes" id="UP000198327">
    <property type="component" value="Unassembled WGS sequence"/>
</dbReference>
<accession>A0A239KWW8</accession>
<dbReference type="Pfam" id="PF21531">
    <property type="entry name" value="Rv2175c_wHTH"/>
    <property type="match status" value="1"/>
</dbReference>
<sequence length="139" mass="15518">MPWLFASRYEPVNVTGVSTIPYADDVLDPSESLLQLTDVSKVLGVPISRVEQMLRDRHLLAVKRRRVPGVPEVFLASDGRGVVKGLPGLLAVLHDGGYRDEEILRWLFEADDSLPGRPIDAMHGDLMREVIRRAQAMAF</sequence>